<feature type="region of interest" description="Disordered" evidence="1">
    <location>
        <begin position="657"/>
        <end position="676"/>
    </location>
</feature>
<name>A0A9Q0JH08_9ROSI</name>
<dbReference type="OrthoDB" id="1630099at2759"/>
<dbReference type="Proteomes" id="UP001141552">
    <property type="component" value="Unassembled WGS sequence"/>
</dbReference>
<dbReference type="EMBL" id="JAKUCV010002779">
    <property type="protein sequence ID" value="KAJ4841423.1"/>
    <property type="molecule type" value="Genomic_DNA"/>
</dbReference>
<keyword evidence="3" id="KW-1185">Reference proteome</keyword>
<feature type="region of interest" description="Disordered" evidence="1">
    <location>
        <begin position="816"/>
        <end position="845"/>
    </location>
</feature>
<evidence type="ECO:0000313" key="3">
    <source>
        <dbReference type="Proteomes" id="UP001141552"/>
    </source>
</evidence>
<feature type="region of interest" description="Disordered" evidence="1">
    <location>
        <begin position="127"/>
        <end position="146"/>
    </location>
</feature>
<dbReference type="PANTHER" id="PTHR31267">
    <property type="entry name" value="DENTIN SIALOPHOSPHOPROTEIN-LIKE PROTEIN"/>
    <property type="match status" value="1"/>
</dbReference>
<reference evidence="2" key="2">
    <citation type="journal article" date="2023" name="Plants (Basel)">
        <title>Annotation of the Turnera subulata (Passifloraceae) Draft Genome Reveals the S-Locus Evolved after the Divergence of Turneroideae from Passifloroideae in a Stepwise Manner.</title>
        <authorList>
            <person name="Henning P.M."/>
            <person name="Roalson E.H."/>
            <person name="Mir W."/>
            <person name="McCubbin A.G."/>
            <person name="Shore J.S."/>
        </authorList>
    </citation>
    <scope>NUCLEOTIDE SEQUENCE</scope>
    <source>
        <strain evidence="2">F60SS</strain>
    </source>
</reference>
<feature type="region of interest" description="Disordered" evidence="1">
    <location>
        <begin position="523"/>
        <end position="563"/>
    </location>
</feature>
<feature type="compositionally biased region" description="Polar residues" evidence="1">
    <location>
        <begin position="902"/>
        <end position="919"/>
    </location>
</feature>
<feature type="compositionally biased region" description="Polar residues" evidence="1">
    <location>
        <begin position="701"/>
        <end position="718"/>
    </location>
</feature>
<dbReference type="PANTHER" id="PTHR31267:SF7">
    <property type="entry name" value="DENTIN SIALOPHOSPHOPROTEIN-LIKE PROTEIN"/>
    <property type="match status" value="1"/>
</dbReference>
<gene>
    <name evidence="2" type="ORF">Tsubulata_009062</name>
</gene>
<feature type="region of interest" description="Disordered" evidence="1">
    <location>
        <begin position="701"/>
        <end position="763"/>
    </location>
</feature>
<protein>
    <submittedName>
        <fullName evidence="2">Uncharacterized protein</fullName>
    </submittedName>
</protein>
<feature type="compositionally biased region" description="Polar residues" evidence="1">
    <location>
        <begin position="662"/>
        <end position="676"/>
    </location>
</feature>
<feature type="compositionally biased region" description="Polar residues" evidence="1">
    <location>
        <begin position="833"/>
        <end position="845"/>
    </location>
</feature>
<reference evidence="2" key="1">
    <citation type="submission" date="2022-02" db="EMBL/GenBank/DDBJ databases">
        <authorList>
            <person name="Henning P.M."/>
            <person name="McCubbin A.G."/>
            <person name="Shore J.S."/>
        </authorList>
    </citation>
    <scope>NUCLEOTIDE SEQUENCE</scope>
    <source>
        <strain evidence="2">F60SS</strain>
        <tissue evidence="2">Leaves</tissue>
    </source>
</reference>
<organism evidence="2 3">
    <name type="scientific">Turnera subulata</name>
    <dbReference type="NCBI Taxonomy" id="218843"/>
    <lineage>
        <taxon>Eukaryota</taxon>
        <taxon>Viridiplantae</taxon>
        <taxon>Streptophyta</taxon>
        <taxon>Embryophyta</taxon>
        <taxon>Tracheophyta</taxon>
        <taxon>Spermatophyta</taxon>
        <taxon>Magnoliopsida</taxon>
        <taxon>eudicotyledons</taxon>
        <taxon>Gunneridae</taxon>
        <taxon>Pentapetalae</taxon>
        <taxon>rosids</taxon>
        <taxon>fabids</taxon>
        <taxon>Malpighiales</taxon>
        <taxon>Passifloraceae</taxon>
        <taxon>Turnera</taxon>
    </lineage>
</organism>
<comment type="caution">
    <text evidence="2">The sequence shown here is derived from an EMBL/GenBank/DDBJ whole genome shotgun (WGS) entry which is preliminary data.</text>
</comment>
<evidence type="ECO:0000256" key="1">
    <source>
        <dbReference type="SAM" id="MobiDB-lite"/>
    </source>
</evidence>
<feature type="compositionally biased region" description="Polar residues" evidence="1">
    <location>
        <begin position="727"/>
        <end position="763"/>
    </location>
</feature>
<proteinExistence type="predicted"/>
<evidence type="ECO:0000313" key="2">
    <source>
        <dbReference type="EMBL" id="KAJ4841423.1"/>
    </source>
</evidence>
<accession>A0A9Q0JH08</accession>
<feature type="region of interest" description="Disordered" evidence="1">
    <location>
        <begin position="63"/>
        <end position="104"/>
    </location>
</feature>
<sequence length="1470" mass="159077">MPGNEVGDRIHNFFGQESLIQRQHQAQAIDGTWHGVTNNPWAANQRQMGTSFISNLKSPSVQQAADYERGHGSQSSGMHQAVNLPPSNLRPDLARSQPQGQQPTLNGYMQGHQVFQSRLNEAIPGVDAESDQRHTTSKGFTGFETELGNGAELHNKSFGRMDFSESPVNFDLLRGQQLTSQNPGMLHSLARQQSGISDMQFLQQQLMIKQIQELQRQQQLQKQQVEQQEARQLSSVTQVSNFVKQAGEAHSSSLINGIPVNDAANYSWQPELVAASTNWTQRGLSPVMQGSFRGNVFSSEPGQVPHLLTMAPQHVDQSLYGVPVSGARATSSEYSPIQMDKLQQMSGNSNSFQGNQYTAFQNQVNLQGGSLVSGQGDQGRNITGATDAQALHSGFDLESLQHVNAQQRNEPAQEFHDRQELAGPLGASQEKTALEIVPSQNVATLDPTEEKILFGSDDNLWDAFSKGANISSGGFNALDVTDVFGAFPSIQSGSWSALMQSAVAETSSSDMGVQEEWTGLTISNSECPGETQQMLSGNESGKQQPTWASNRLQSQSNMKSHGSMNFNNVLEVQQAAGKKSHERSEMPQTGTHRLSQQFQVDGNRFLDSSIQRKEVPEGSNVDGKIPYFSDAEANVMLEAEGNSPRFGSTNDHSSEMLEAETSDGSVHLQQNQSSASRGIGLQLTSPSQQLAADHSFLNQKPTQTTNVLSSSHLTSTTGEKGHAWFAPTSSLQSSPFSHEMSQGHSRNNSSSVGQTGKSVQGNLSAAFPSSFPYSRNLSNQHVADTGIQAEASQSANASFDGFATHLRQMNEGLRSAQTNQSLPDATRNRLHSDNASSVGMSQNYSKGPAQQFPVLEAAPAQPFTASGIAQEDASKLSRTIGTGISSQQRSFGSQPFKALSNMCRTNLPPNNNSETTSRPQKVEDQHAQSGGSGASESGACSENSYGFFGKDQLAKGDSLQPISAEKAFPELTNCAAHGKESVSGHFSGGSLEKDIEAFGRSLRSNNILHQNYSLSHQVQGMKSTELDPTSRSLKRFRGPDSAVDAQAGATQGGQELFEQNIMVRDLSTNRTSIPPGESKMLSFSAPDNQETNAPLHDLVGSGQSVSQSFTGNSTAISARGQHPQICPQMAPSWFDPHGTFKNGQILPAFEARQSATIKTPELPFPIGKSSDKMHVERSIQHGNLVSADGFQNILTSTPTSLASENLPGPQLAGPDPSNVNLVAARMKKRKSAMSDLVPLHKEVMQGPQRPQNMSTAEVDWARATNRLTEKVEDEAELVDDGPPVFRSKRRLICSTQLMQLLLRPPAASVLSDDAITHCETAAYFVARSTLGDTCNKASGAGSGVSVPSSTGNIHPEELKASGKISDQYFSKVMEDLISRGRKLESEILRLDNRASVLDLRLECQDLEKFSVINRFARFHGRGQAEVVETSSSSDSPAASQKFPQRYVTALPMPRNLPERVQCFSLWSLVN</sequence>
<feature type="region of interest" description="Disordered" evidence="1">
    <location>
        <begin position="900"/>
        <end position="938"/>
    </location>
</feature>